<accession>A0A5K8AH95</accession>
<dbReference type="EMBL" id="AP021879">
    <property type="protein sequence ID" value="BBO92063.1"/>
    <property type="molecule type" value="Genomic_DNA"/>
</dbReference>
<proteinExistence type="predicted"/>
<reference evidence="1 2" key="1">
    <citation type="submission" date="2019-11" db="EMBL/GenBank/DDBJ databases">
        <title>Comparative genomics of hydrocarbon-degrading Desulfosarcina strains.</title>
        <authorList>
            <person name="Watanabe M."/>
            <person name="Kojima H."/>
            <person name="Fukui M."/>
        </authorList>
    </citation>
    <scope>NUCLEOTIDE SEQUENCE [LARGE SCALE GENOMIC DNA]</scope>
    <source>
        <strain evidence="2">oXyS1</strain>
    </source>
</reference>
<evidence type="ECO:0000313" key="1">
    <source>
        <dbReference type="EMBL" id="BBO92063.1"/>
    </source>
</evidence>
<dbReference type="Proteomes" id="UP000422108">
    <property type="component" value="Chromosome"/>
</dbReference>
<protein>
    <recommendedName>
        <fullName evidence="3">Terminase small subunit</fullName>
    </recommendedName>
</protein>
<organism evidence="1 2">
    <name type="scientific">Desulfosarcina ovata subsp. ovata</name>
    <dbReference type="NCBI Taxonomy" id="2752305"/>
    <lineage>
        <taxon>Bacteria</taxon>
        <taxon>Pseudomonadati</taxon>
        <taxon>Thermodesulfobacteriota</taxon>
        <taxon>Desulfobacteria</taxon>
        <taxon>Desulfobacterales</taxon>
        <taxon>Desulfosarcinaceae</taxon>
        <taxon>Desulfosarcina</taxon>
    </lineage>
</organism>
<name>A0A5K8AH95_9BACT</name>
<keyword evidence="2" id="KW-1185">Reference proteome</keyword>
<evidence type="ECO:0000313" key="2">
    <source>
        <dbReference type="Proteomes" id="UP000422108"/>
    </source>
</evidence>
<dbReference type="RefSeq" id="WP_155312864.1">
    <property type="nucleotide sequence ID" value="NZ_AP021879.1"/>
</dbReference>
<gene>
    <name evidence="1" type="ORF">DSCOOX_52430</name>
</gene>
<sequence length="149" mass="16398">MNLTEYAKHRQCTKSMISQHIKAGKLDGAFTKNGGRYVIDVVKADQILDGNQPSKSLTLNEAKTAKERALAELREMEVKEKRGELIPASDVEVVLTKLISAAKVRILGIKSKVAPLLAEAITDVETRDRVLSTIDRETRGALQELSNAK</sequence>
<evidence type="ECO:0008006" key="3">
    <source>
        <dbReference type="Google" id="ProtNLM"/>
    </source>
</evidence>
<dbReference type="AlphaFoldDB" id="A0A5K8AH95"/>